<dbReference type="Pfam" id="PF02976">
    <property type="entry name" value="MutH"/>
    <property type="match status" value="2"/>
</dbReference>
<keyword evidence="2" id="KW-0255">Endonuclease</keyword>
<evidence type="ECO:0000313" key="6">
    <source>
        <dbReference type="Proteomes" id="UP000831562"/>
    </source>
</evidence>
<name>A0A9E7ABD5_9ACTN</name>
<evidence type="ECO:0000256" key="1">
    <source>
        <dbReference type="ARBA" id="ARBA00022722"/>
    </source>
</evidence>
<evidence type="ECO:0000313" key="5">
    <source>
        <dbReference type="EMBL" id="UQF77505.1"/>
    </source>
</evidence>
<evidence type="ECO:0000256" key="3">
    <source>
        <dbReference type="ARBA" id="ARBA00022801"/>
    </source>
</evidence>
<dbReference type="GO" id="GO:0016787">
    <property type="term" value="F:hydrolase activity"/>
    <property type="evidence" value="ECO:0007669"/>
    <property type="project" value="UniProtKB-KW"/>
</dbReference>
<proteinExistence type="predicted"/>
<reference evidence="5" key="1">
    <citation type="submission" date="2022-05" db="EMBL/GenBank/DDBJ databases">
        <title>Using nanopore sequencing to obtain complete genomes from saliva samples.</title>
        <authorList>
            <person name="Baker J.L."/>
        </authorList>
    </citation>
    <scope>NUCLEOTIDE SEQUENCE</scope>
    <source>
        <strain evidence="5">JCVI-JB-Lp32</strain>
    </source>
</reference>
<dbReference type="InterPro" id="IPR011337">
    <property type="entry name" value="DNA_rep_MutH/RE_typeII_Sau3AI"/>
</dbReference>
<dbReference type="SMART" id="SM00927">
    <property type="entry name" value="MutH"/>
    <property type="match status" value="1"/>
</dbReference>
<evidence type="ECO:0000256" key="2">
    <source>
        <dbReference type="ARBA" id="ARBA00022759"/>
    </source>
</evidence>
<gene>
    <name evidence="5" type="ORF">M3I19_04145</name>
</gene>
<accession>A0A9E7ABD5</accession>
<dbReference type="REBASE" id="630014">
    <property type="entry name" value="M1.Lpa32ORF4145P"/>
</dbReference>
<dbReference type="CDD" id="cd22355">
    <property type="entry name" value="Sau3AI_C"/>
    <property type="match status" value="1"/>
</dbReference>
<sequence length="445" mass="50845">MGIKEYDNSSEQSIIEYASKLVGHSLREVTDVQVLADHKKRRGAFGNAVEELYFKYPINSDSNPDFAEVGLELKTTPMKENKKGDLVAKERLVITMIDYNKVVNETFEDSHFLGKSSNILLMAYKYEKGANPIDYKVILANKWNIPIEDYAQIKQDWETVVTKIQSGHAEDISGSDTLYLEACTKAANSSIRTTQPYSNVPAKPRAWAFKASYMTTIEKQMLGNGASQIKRNESEQKLSLIELLYKRFKPYFGKTEDQLATEFNISKSKDKCARITKHILGIAEDQKIEEFEKAGIKPKTMRLKSNGVPKESVSFKVFDYFKVAEEPFEESDLYHDLLCKYLFVIYRENLAGDFVLSNILLWQMPDSDLLFAEQCYLQMQKNIKAGRADISVKASENKCCHVRPHARNKLDTKPQPYGKPEVKKCFWLNSSYLAEEISEGLSLKD</sequence>
<dbReference type="Proteomes" id="UP000831562">
    <property type="component" value="Chromosome"/>
</dbReference>
<dbReference type="SUPFAM" id="SSF52980">
    <property type="entry name" value="Restriction endonuclease-like"/>
    <property type="match status" value="2"/>
</dbReference>
<dbReference type="InterPro" id="IPR011335">
    <property type="entry name" value="Restrct_endonuc-II-like"/>
</dbReference>
<protein>
    <recommendedName>
        <fullName evidence="4">DNA mismatch repair MutH/Type II restriction enzyme Sau3AI domain-containing protein</fullName>
    </recommendedName>
</protein>
<dbReference type="Gene3D" id="3.40.600.10">
    <property type="entry name" value="DNA mismatch repair MutH/Restriction endonuclease, type II"/>
    <property type="match status" value="2"/>
</dbReference>
<evidence type="ECO:0000259" key="4">
    <source>
        <dbReference type="SMART" id="SM00927"/>
    </source>
</evidence>
<dbReference type="NCBIfam" id="NF040973">
    <property type="entry name" value="restrict_Sau3AI"/>
    <property type="match status" value="1"/>
</dbReference>
<dbReference type="EMBL" id="CP097092">
    <property type="protein sequence ID" value="UQF77505.1"/>
    <property type="molecule type" value="Genomic_DNA"/>
</dbReference>
<keyword evidence="1" id="KW-0540">Nuclease</keyword>
<dbReference type="InterPro" id="IPR037057">
    <property type="entry name" value="DNA_rep_MutH/T2_RE_sf"/>
</dbReference>
<dbReference type="GO" id="GO:0003677">
    <property type="term" value="F:DNA binding"/>
    <property type="evidence" value="ECO:0007669"/>
    <property type="project" value="InterPro"/>
</dbReference>
<dbReference type="AlphaFoldDB" id="A0A9E7ABD5"/>
<dbReference type="GO" id="GO:0004519">
    <property type="term" value="F:endonuclease activity"/>
    <property type="evidence" value="ECO:0007669"/>
    <property type="project" value="UniProtKB-KW"/>
</dbReference>
<keyword evidence="3" id="KW-0378">Hydrolase</keyword>
<organism evidence="5 6">
    <name type="scientific">Lancefieldella parvula</name>
    <dbReference type="NCBI Taxonomy" id="1382"/>
    <lineage>
        <taxon>Bacteria</taxon>
        <taxon>Bacillati</taxon>
        <taxon>Actinomycetota</taxon>
        <taxon>Coriobacteriia</taxon>
        <taxon>Coriobacteriales</taxon>
        <taxon>Atopobiaceae</taxon>
        <taxon>Lancefieldella</taxon>
    </lineage>
</organism>
<feature type="domain" description="DNA mismatch repair MutH/Type II restriction enzyme Sau3AI" evidence="4">
    <location>
        <begin position="56"/>
        <end position="156"/>
    </location>
</feature>
<dbReference type="CDD" id="cd22356">
    <property type="entry name" value="Sau3AI_N-like"/>
    <property type="match status" value="1"/>
</dbReference>